<dbReference type="SMART" id="SM00220">
    <property type="entry name" value="S_TKc"/>
    <property type="match status" value="1"/>
</dbReference>
<evidence type="ECO:0000256" key="6">
    <source>
        <dbReference type="ARBA" id="ARBA00022840"/>
    </source>
</evidence>
<evidence type="ECO:0000256" key="1">
    <source>
        <dbReference type="ARBA" id="ARBA00012513"/>
    </source>
</evidence>
<dbReference type="OrthoDB" id="5979581at2759"/>
<dbReference type="EC" id="2.7.11.1" evidence="1"/>
<organism evidence="12 13">
    <name type="scientific">Ajellomyces capsulatus</name>
    <name type="common">Darling's disease fungus</name>
    <name type="synonym">Histoplasma capsulatum</name>
    <dbReference type="NCBI Taxonomy" id="5037"/>
    <lineage>
        <taxon>Eukaryota</taxon>
        <taxon>Fungi</taxon>
        <taxon>Dikarya</taxon>
        <taxon>Ascomycota</taxon>
        <taxon>Pezizomycotina</taxon>
        <taxon>Eurotiomycetes</taxon>
        <taxon>Eurotiomycetidae</taxon>
        <taxon>Onygenales</taxon>
        <taxon>Ajellomycetaceae</taxon>
        <taxon>Histoplasma</taxon>
    </lineage>
</organism>
<dbReference type="PANTHER" id="PTHR47634">
    <property type="entry name" value="PROTEIN KINASE DOMAIN-CONTAINING PROTEIN-RELATED"/>
    <property type="match status" value="1"/>
</dbReference>
<dbReference type="Gene3D" id="3.30.200.20">
    <property type="entry name" value="Phosphorylase Kinase, domain 1"/>
    <property type="match status" value="1"/>
</dbReference>
<dbReference type="SUPFAM" id="SSF56112">
    <property type="entry name" value="Protein kinase-like (PK-like)"/>
    <property type="match status" value="1"/>
</dbReference>
<protein>
    <recommendedName>
        <fullName evidence="1">non-specific serine/threonine protein kinase</fullName>
        <ecNumber evidence="1">2.7.11.1</ecNumber>
    </recommendedName>
</protein>
<dbReference type="PANTHER" id="PTHR47634:SF9">
    <property type="entry name" value="PROTEIN KINASE DOMAIN-CONTAINING PROTEIN-RELATED"/>
    <property type="match status" value="1"/>
</dbReference>
<dbReference type="Pfam" id="PF00069">
    <property type="entry name" value="Pkinase"/>
    <property type="match status" value="1"/>
</dbReference>
<dbReference type="FunFam" id="1.10.510.10:FF:000275">
    <property type="entry name" value="SRSF protein kinase 2 isoform X3"/>
    <property type="match status" value="1"/>
</dbReference>
<comment type="catalytic activity">
    <reaction evidence="7">
        <text>L-threonyl-[protein] + ATP = O-phospho-L-threonyl-[protein] + ADP + H(+)</text>
        <dbReference type="Rhea" id="RHEA:46608"/>
        <dbReference type="Rhea" id="RHEA-COMP:11060"/>
        <dbReference type="Rhea" id="RHEA-COMP:11605"/>
        <dbReference type="ChEBI" id="CHEBI:15378"/>
        <dbReference type="ChEBI" id="CHEBI:30013"/>
        <dbReference type="ChEBI" id="CHEBI:30616"/>
        <dbReference type="ChEBI" id="CHEBI:61977"/>
        <dbReference type="ChEBI" id="CHEBI:456216"/>
        <dbReference type="EC" id="2.7.11.1"/>
    </reaction>
</comment>
<dbReference type="AlphaFoldDB" id="A0A8H8CTT6"/>
<reference evidence="12 13" key="1">
    <citation type="submission" date="2021-01" db="EMBL/GenBank/DDBJ databases">
        <title>Chromosome-level genome assembly of a human fungal pathogen reveals clustering of transcriptionally co-regulated genes.</title>
        <authorList>
            <person name="Voorhies M."/>
            <person name="Cohen S."/>
            <person name="Shea T.P."/>
            <person name="Petrus S."/>
            <person name="Munoz J.F."/>
            <person name="Poplawski S."/>
            <person name="Goldman W.E."/>
            <person name="Michael T."/>
            <person name="Cuomo C.A."/>
            <person name="Sil A."/>
            <person name="Beyhan S."/>
        </authorList>
    </citation>
    <scope>NUCLEOTIDE SEQUENCE [LARGE SCALE GENOMIC DNA]</scope>
    <source>
        <strain evidence="12 13">G184AR</strain>
    </source>
</reference>
<dbReference type="InterPro" id="IPR008271">
    <property type="entry name" value="Ser/Thr_kinase_AS"/>
</dbReference>
<dbReference type="GO" id="GO:0005737">
    <property type="term" value="C:cytoplasm"/>
    <property type="evidence" value="ECO:0007669"/>
    <property type="project" value="TreeGrafter"/>
</dbReference>
<dbReference type="GO" id="GO:0004674">
    <property type="term" value="F:protein serine/threonine kinase activity"/>
    <property type="evidence" value="ECO:0007669"/>
    <property type="project" value="UniProtKB-KW"/>
</dbReference>
<sequence>MTSSLRGLLIPFRSRISKFFGIPSQVASLERAKPSTVTEEPDYYRIGGFHPISLGDTFHHGQYTILRKLGYGQYSTVWLARDSGHEKYVALKVLRADCYGGPHDIFEREILSRISEISNQSSHPGCNYVSHLLEQFKHTGPNGEHVCLVFDVLGHHLGFQAARYEDGKLPVQAVKGITRQLLLGLDFLHRECGIIHTDLKPTNILLELDNSSSTVSQYLSEVPVRVDSQCGAPLREVISTPLISETQNFHIRIIDFGVASWKEKHLSDLIQSPALRAPEVTIGAPWDSGVDIWSLGCLVMEFVQGIVLFSGEASSGGIWTAEDDHLARMIEILGQFPSHFIAKGHRAAHFFDKQGNFIRIPNMEATSLERLVNGKTKPFLKPIDMPDAEVPVFIDFLKGMLAIDPACRKSAAELLEHDWIRL</sequence>
<dbReference type="GO" id="GO:0005524">
    <property type="term" value="F:ATP binding"/>
    <property type="evidence" value="ECO:0007669"/>
    <property type="project" value="UniProtKB-UniRule"/>
</dbReference>
<evidence type="ECO:0000256" key="3">
    <source>
        <dbReference type="ARBA" id="ARBA00022679"/>
    </source>
</evidence>
<accession>A0A8H8CTT6</accession>
<dbReference type="Proteomes" id="UP000670092">
    <property type="component" value="Unassembled WGS sequence"/>
</dbReference>
<evidence type="ECO:0000256" key="10">
    <source>
        <dbReference type="RuleBase" id="RU000304"/>
    </source>
</evidence>
<dbReference type="VEuPathDB" id="FungiDB:I7I52_07409"/>
<dbReference type="InterPro" id="IPR000719">
    <property type="entry name" value="Prot_kinase_dom"/>
</dbReference>
<dbReference type="GO" id="GO:0050684">
    <property type="term" value="P:regulation of mRNA processing"/>
    <property type="evidence" value="ECO:0007669"/>
    <property type="project" value="TreeGrafter"/>
</dbReference>
<keyword evidence="4 9" id="KW-0547">Nucleotide-binding</keyword>
<evidence type="ECO:0000256" key="9">
    <source>
        <dbReference type="PROSITE-ProRule" id="PRU10141"/>
    </source>
</evidence>
<dbReference type="PROSITE" id="PS00107">
    <property type="entry name" value="PROTEIN_KINASE_ATP"/>
    <property type="match status" value="1"/>
</dbReference>
<comment type="catalytic activity">
    <reaction evidence="8">
        <text>L-seryl-[protein] + ATP = O-phospho-L-seryl-[protein] + ADP + H(+)</text>
        <dbReference type="Rhea" id="RHEA:17989"/>
        <dbReference type="Rhea" id="RHEA-COMP:9863"/>
        <dbReference type="Rhea" id="RHEA-COMP:11604"/>
        <dbReference type="ChEBI" id="CHEBI:15378"/>
        <dbReference type="ChEBI" id="CHEBI:29999"/>
        <dbReference type="ChEBI" id="CHEBI:30616"/>
        <dbReference type="ChEBI" id="CHEBI:83421"/>
        <dbReference type="ChEBI" id="CHEBI:456216"/>
        <dbReference type="EC" id="2.7.11.1"/>
    </reaction>
</comment>
<dbReference type="PROSITE" id="PS00108">
    <property type="entry name" value="PROTEIN_KINASE_ST"/>
    <property type="match status" value="1"/>
</dbReference>
<dbReference type="GO" id="GO:0005634">
    <property type="term" value="C:nucleus"/>
    <property type="evidence" value="ECO:0007669"/>
    <property type="project" value="TreeGrafter"/>
</dbReference>
<evidence type="ECO:0000313" key="13">
    <source>
        <dbReference type="Proteomes" id="UP000670092"/>
    </source>
</evidence>
<name>A0A8H8CTT6_AJECA</name>
<dbReference type="EMBL" id="JAEVHI010000005">
    <property type="protein sequence ID" value="KAG5290401.1"/>
    <property type="molecule type" value="Genomic_DNA"/>
</dbReference>
<evidence type="ECO:0000256" key="2">
    <source>
        <dbReference type="ARBA" id="ARBA00022527"/>
    </source>
</evidence>
<keyword evidence="5 12" id="KW-0418">Kinase</keyword>
<evidence type="ECO:0000259" key="11">
    <source>
        <dbReference type="PROSITE" id="PS50011"/>
    </source>
</evidence>
<proteinExistence type="inferred from homology"/>
<evidence type="ECO:0000256" key="4">
    <source>
        <dbReference type="ARBA" id="ARBA00022741"/>
    </source>
</evidence>
<evidence type="ECO:0000256" key="8">
    <source>
        <dbReference type="ARBA" id="ARBA00048679"/>
    </source>
</evidence>
<comment type="caution">
    <text evidence="12">The sequence shown here is derived from an EMBL/GenBank/DDBJ whole genome shotgun (WGS) entry which is preliminary data.</text>
</comment>
<dbReference type="Gene3D" id="1.10.510.10">
    <property type="entry name" value="Transferase(Phosphotransferase) domain 1"/>
    <property type="match status" value="1"/>
</dbReference>
<dbReference type="InterPro" id="IPR011009">
    <property type="entry name" value="Kinase-like_dom_sf"/>
</dbReference>
<feature type="binding site" evidence="9">
    <location>
        <position position="92"/>
    </location>
    <ligand>
        <name>ATP</name>
        <dbReference type="ChEBI" id="CHEBI:30616"/>
    </ligand>
</feature>
<keyword evidence="6 9" id="KW-0067">ATP-binding</keyword>
<keyword evidence="2 10" id="KW-0723">Serine/threonine-protein kinase</keyword>
<dbReference type="InterPro" id="IPR017441">
    <property type="entry name" value="Protein_kinase_ATP_BS"/>
</dbReference>
<evidence type="ECO:0000256" key="7">
    <source>
        <dbReference type="ARBA" id="ARBA00047899"/>
    </source>
</evidence>
<dbReference type="InterPro" id="IPR051334">
    <property type="entry name" value="SRPK"/>
</dbReference>
<dbReference type="PROSITE" id="PS50011">
    <property type="entry name" value="PROTEIN_KINASE_DOM"/>
    <property type="match status" value="1"/>
</dbReference>
<evidence type="ECO:0000313" key="12">
    <source>
        <dbReference type="EMBL" id="KAG5290401.1"/>
    </source>
</evidence>
<gene>
    <name evidence="12" type="ORF">I7I52_07409</name>
</gene>
<feature type="domain" description="Protein kinase" evidence="11">
    <location>
        <begin position="63"/>
        <end position="420"/>
    </location>
</feature>
<dbReference type="GO" id="GO:0000245">
    <property type="term" value="P:spliceosomal complex assembly"/>
    <property type="evidence" value="ECO:0007669"/>
    <property type="project" value="TreeGrafter"/>
</dbReference>
<comment type="similarity">
    <text evidence="10">Belongs to the protein kinase superfamily.</text>
</comment>
<evidence type="ECO:0000256" key="5">
    <source>
        <dbReference type="ARBA" id="ARBA00022777"/>
    </source>
</evidence>
<keyword evidence="3" id="KW-0808">Transferase</keyword>